<dbReference type="GO" id="GO:0016746">
    <property type="term" value="F:acyltransferase activity"/>
    <property type="evidence" value="ECO:0007669"/>
    <property type="project" value="UniProtKB-KW"/>
</dbReference>
<feature type="transmembrane region" description="Helical" evidence="1">
    <location>
        <begin position="308"/>
        <end position="324"/>
    </location>
</feature>
<sequence length="664" mass="74258">MNYRPEIDGLRAVAVIPVVLFHAGSGLFSGGFVGVDVFFVISGYLITSIILEQRAEGRFSIIQFYEHRARRILPALFFVLAVTYPLAWAFLMPTPYQDYMRSLAASALFVSNVHFWETSGYFSEASELRPLLHTWSLAVEEQYYLVFPLLMAALGSITFRKHLIWFATIAVLSLMLSEWGWRNHPDANFFFTFSRFWELFVGSICAILVFRREIDGHEGLSILGLAMILVAVFFFDGTTPSPSVYTLIPVVGAALVVLFAKNGTVVARILSLRSLVGIGLISYSVYLWHQPLFAFARVISSHEPARNMMFFLALASFGLAYFTWRYVEQPFRNRAGGLVPKRSSVFAFSLIGIASFSALGVAGQQGGPVTSRATQIIPAHLLNAAYDYGDRTSCLPLGSDFDLGLAVQKCSVRTGAARTVLLVGDSHADHYAAALRLGSDQLGYDFYQLTANSCTPFPNFALYEINCERYATDVAKFLLQTQPDVIVWSQRWTAGFTTAYFTNNEGGVEHGSVNAISIDGFTRGSEVYQDILFERLERSLESLLQQASVVLIGPSPEAGWDVPRKLQEMSLFSPGGYEQLELSTSYSRFNERNGPVMERLTTLEYPDLFHFWPHTSLCDRQVLGRCINFWLGNVLYYDDDHFSNVGSLFIAPELLKVVQQALDD</sequence>
<dbReference type="Pfam" id="PF01757">
    <property type="entry name" value="Acyl_transf_3"/>
    <property type="match status" value="1"/>
</dbReference>
<evidence type="ECO:0000259" key="3">
    <source>
        <dbReference type="Pfam" id="PF19040"/>
    </source>
</evidence>
<feature type="transmembrane region" description="Helical" evidence="1">
    <location>
        <begin position="72"/>
        <end position="91"/>
    </location>
</feature>
<feature type="transmembrane region" description="Helical" evidence="1">
    <location>
        <begin position="164"/>
        <end position="181"/>
    </location>
</feature>
<dbReference type="EC" id="2.3.1.-" evidence="4"/>
<keyword evidence="4" id="KW-0808">Transferase</keyword>
<feature type="domain" description="Acyltransferase 3" evidence="2">
    <location>
        <begin position="5"/>
        <end position="323"/>
    </location>
</feature>
<feature type="transmembrane region" description="Helical" evidence="1">
    <location>
        <begin position="272"/>
        <end position="288"/>
    </location>
</feature>
<keyword evidence="1" id="KW-0472">Membrane</keyword>
<feature type="transmembrane region" description="Helical" evidence="1">
    <location>
        <begin position="243"/>
        <end position="260"/>
    </location>
</feature>
<protein>
    <submittedName>
        <fullName evidence="4">Acyltransferase family protein</fullName>
        <ecNumber evidence="4">2.3.1.-</ecNumber>
    </submittedName>
</protein>
<dbReference type="InterPro" id="IPR050879">
    <property type="entry name" value="Acyltransferase_3"/>
</dbReference>
<dbReference type="Pfam" id="PF19040">
    <property type="entry name" value="SGNH"/>
    <property type="match status" value="1"/>
</dbReference>
<feature type="transmembrane region" description="Helical" evidence="1">
    <location>
        <begin position="219"/>
        <end position="237"/>
    </location>
</feature>
<keyword evidence="4" id="KW-0012">Acyltransferase</keyword>
<evidence type="ECO:0000313" key="4">
    <source>
        <dbReference type="EMBL" id="MFH0255433.1"/>
    </source>
</evidence>
<name>A0ABW7IBE0_9RHOB</name>
<comment type="caution">
    <text evidence="4">The sequence shown here is derived from an EMBL/GenBank/DDBJ whole genome shotgun (WGS) entry which is preliminary data.</text>
</comment>
<reference evidence="4 5" key="1">
    <citation type="submission" date="2024-10" db="EMBL/GenBank/DDBJ databases">
        <authorList>
            <person name="Yang X.-N."/>
        </authorList>
    </citation>
    <scope>NUCLEOTIDE SEQUENCE [LARGE SCALE GENOMIC DNA]</scope>
    <source>
        <strain evidence="4 5">CAU 1059</strain>
    </source>
</reference>
<dbReference type="PANTHER" id="PTHR23028:SF53">
    <property type="entry name" value="ACYL_TRANSF_3 DOMAIN-CONTAINING PROTEIN"/>
    <property type="match status" value="1"/>
</dbReference>
<dbReference type="InterPro" id="IPR002656">
    <property type="entry name" value="Acyl_transf_3_dom"/>
</dbReference>
<gene>
    <name evidence="4" type="ORF">ACGRVM_16120</name>
</gene>
<dbReference type="RefSeq" id="WP_377173292.1">
    <property type="nucleotide sequence ID" value="NZ_JBHTJC010000008.1"/>
</dbReference>
<keyword evidence="5" id="KW-1185">Reference proteome</keyword>
<keyword evidence="1" id="KW-0812">Transmembrane</keyword>
<evidence type="ECO:0000259" key="2">
    <source>
        <dbReference type="Pfam" id="PF01757"/>
    </source>
</evidence>
<dbReference type="InterPro" id="IPR043968">
    <property type="entry name" value="SGNH"/>
</dbReference>
<feature type="domain" description="SGNH" evidence="3">
    <location>
        <begin position="408"/>
        <end position="655"/>
    </location>
</feature>
<feature type="transmembrane region" description="Helical" evidence="1">
    <location>
        <begin position="27"/>
        <end position="51"/>
    </location>
</feature>
<accession>A0ABW7IBE0</accession>
<proteinExistence type="predicted"/>
<feature type="transmembrane region" description="Helical" evidence="1">
    <location>
        <begin position="142"/>
        <end position="159"/>
    </location>
</feature>
<feature type="transmembrane region" description="Helical" evidence="1">
    <location>
        <begin position="187"/>
        <end position="210"/>
    </location>
</feature>
<dbReference type="Proteomes" id="UP001607157">
    <property type="component" value="Unassembled WGS sequence"/>
</dbReference>
<evidence type="ECO:0000313" key="5">
    <source>
        <dbReference type="Proteomes" id="UP001607157"/>
    </source>
</evidence>
<keyword evidence="1" id="KW-1133">Transmembrane helix</keyword>
<dbReference type="EMBL" id="JBIHMM010000008">
    <property type="protein sequence ID" value="MFH0255433.1"/>
    <property type="molecule type" value="Genomic_DNA"/>
</dbReference>
<evidence type="ECO:0000256" key="1">
    <source>
        <dbReference type="SAM" id="Phobius"/>
    </source>
</evidence>
<organism evidence="4 5">
    <name type="scientific">Roseovarius aquimarinus</name>
    <dbReference type="NCBI Taxonomy" id="1229156"/>
    <lineage>
        <taxon>Bacteria</taxon>
        <taxon>Pseudomonadati</taxon>
        <taxon>Pseudomonadota</taxon>
        <taxon>Alphaproteobacteria</taxon>
        <taxon>Rhodobacterales</taxon>
        <taxon>Roseobacteraceae</taxon>
        <taxon>Roseovarius</taxon>
    </lineage>
</organism>
<dbReference type="PANTHER" id="PTHR23028">
    <property type="entry name" value="ACETYLTRANSFERASE"/>
    <property type="match status" value="1"/>
</dbReference>
<feature type="transmembrane region" description="Helical" evidence="1">
    <location>
        <begin position="345"/>
        <end position="363"/>
    </location>
</feature>